<evidence type="ECO:0000313" key="1">
    <source>
        <dbReference type="EMBL" id="CUU25779.1"/>
    </source>
</evidence>
<geneLocation type="plasmid" evidence="2">
    <name>pEM01</name>
</geneLocation>
<reference evidence="2" key="1">
    <citation type="submission" date="2015-11" db="EMBL/GenBank/DDBJ databases">
        <authorList>
            <person name="Blom J."/>
        </authorList>
    </citation>
    <scope>NUCLEOTIDE SEQUENCE [LARGE SCALE GENOMIC DNA]</scope>
    <source>
        <plasmid evidence="2">pEM01</plasmid>
    </source>
</reference>
<keyword evidence="2" id="KW-1185">Reference proteome</keyword>
<dbReference type="EMBL" id="LN907828">
    <property type="protein sequence ID" value="CUU25779.1"/>
    <property type="molecule type" value="Genomic_DNA"/>
</dbReference>
<evidence type="ECO:0000313" key="2">
    <source>
        <dbReference type="Proteomes" id="UP000059419"/>
    </source>
</evidence>
<sequence>MRNGNEITQMAKFHIKNVSKWWTFGIGIHR</sequence>
<dbReference type="KEGG" id="ege:EM595_p0079"/>
<accession>A0A0U5LAP7</accession>
<dbReference type="Proteomes" id="UP000059419">
    <property type="component" value="Plasmid pEM01"/>
</dbReference>
<organism evidence="1 2">
    <name type="scientific">Duffyella gerundensis</name>
    <dbReference type="NCBI Taxonomy" id="1619313"/>
    <lineage>
        <taxon>Bacteria</taxon>
        <taxon>Pseudomonadati</taxon>
        <taxon>Pseudomonadota</taxon>
        <taxon>Gammaproteobacteria</taxon>
        <taxon>Enterobacterales</taxon>
        <taxon>Erwiniaceae</taxon>
        <taxon>Duffyella</taxon>
    </lineage>
</organism>
<name>A0A0U5LAP7_9GAMM</name>
<protein>
    <submittedName>
        <fullName evidence="1">Uncharacterized protein</fullName>
    </submittedName>
</protein>
<dbReference type="AlphaFoldDB" id="A0A0U5LAP7"/>
<proteinExistence type="predicted"/>
<gene>
    <name evidence="1" type="ORF">EM595_p0079</name>
</gene>